<gene>
    <name evidence="4" type="ORF">SAMN02927923_01214</name>
</gene>
<protein>
    <submittedName>
        <fullName evidence="4">ATP-dependent exoDNAse (Exonuclease V), alpha subunit, helicase superfamily I</fullName>
    </submittedName>
</protein>
<dbReference type="GO" id="GO:0005524">
    <property type="term" value="F:ATP binding"/>
    <property type="evidence" value="ECO:0007669"/>
    <property type="project" value="UniProtKB-KW"/>
</dbReference>
<feature type="domain" description="AAA+ ATPase" evidence="3">
    <location>
        <begin position="651"/>
        <end position="792"/>
    </location>
</feature>
<keyword evidence="4" id="KW-0347">Helicase</keyword>
<accession>A0A1G5F633</accession>
<dbReference type="CDD" id="cd18809">
    <property type="entry name" value="SF1_C_RecD"/>
    <property type="match status" value="1"/>
</dbReference>
<keyword evidence="4" id="KW-0269">Exonuclease</keyword>
<dbReference type="OrthoDB" id="1826980at2"/>
<dbReference type="SMART" id="SM00382">
    <property type="entry name" value="AAA"/>
    <property type="match status" value="1"/>
</dbReference>
<dbReference type="PANTHER" id="PTHR43788:SF6">
    <property type="entry name" value="DNA HELICASE B"/>
    <property type="match status" value="1"/>
</dbReference>
<dbReference type="GO" id="GO:0004527">
    <property type="term" value="F:exonuclease activity"/>
    <property type="evidence" value="ECO:0007669"/>
    <property type="project" value="UniProtKB-KW"/>
</dbReference>
<proteinExistence type="predicted"/>
<dbReference type="Gene3D" id="3.40.50.300">
    <property type="entry name" value="P-loop containing nucleotide triphosphate hydrolases"/>
    <property type="match status" value="2"/>
</dbReference>
<reference evidence="4 5" key="1">
    <citation type="submission" date="2016-10" db="EMBL/GenBank/DDBJ databases">
        <authorList>
            <person name="de Groot N.N."/>
        </authorList>
    </citation>
    <scope>NUCLEOTIDE SEQUENCE [LARGE SCALE GENOMIC DNA]</scope>
    <source>
        <strain evidence="4 5">CGMCC 1.7666</strain>
    </source>
</reference>
<keyword evidence="2" id="KW-0067">ATP-binding</keyword>
<keyword evidence="4" id="KW-0378">Hydrolase</keyword>
<dbReference type="PANTHER" id="PTHR43788">
    <property type="entry name" value="DNA2/NAM7 HELICASE FAMILY MEMBER"/>
    <property type="match status" value="1"/>
</dbReference>
<dbReference type="InterPro" id="IPR027785">
    <property type="entry name" value="UvrD-like_helicase_C"/>
</dbReference>
<dbReference type="Proteomes" id="UP000199569">
    <property type="component" value="Unassembled WGS sequence"/>
</dbReference>
<name>A0A1G5F633_9HYPH</name>
<keyword evidence="1" id="KW-0547">Nucleotide-binding</keyword>
<keyword evidence="4" id="KW-0540">Nuclease</keyword>
<evidence type="ECO:0000256" key="1">
    <source>
        <dbReference type="ARBA" id="ARBA00022741"/>
    </source>
</evidence>
<evidence type="ECO:0000313" key="5">
    <source>
        <dbReference type="Proteomes" id="UP000199569"/>
    </source>
</evidence>
<dbReference type="InterPro" id="IPR003593">
    <property type="entry name" value="AAA+_ATPase"/>
</dbReference>
<dbReference type="InterPro" id="IPR027417">
    <property type="entry name" value="P-loop_NTPase"/>
</dbReference>
<dbReference type="InterPro" id="IPR050534">
    <property type="entry name" value="Coronavir_polyprotein_1ab"/>
</dbReference>
<dbReference type="STRING" id="549386.SAMN02927923_01214"/>
<dbReference type="SUPFAM" id="SSF52540">
    <property type="entry name" value="P-loop containing nucleoside triphosphate hydrolases"/>
    <property type="match status" value="1"/>
</dbReference>
<evidence type="ECO:0000313" key="4">
    <source>
        <dbReference type="EMBL" id="SCY34098.1"/>
    </source>
</evidence>
<evidence type="ECO:0000259" key="3">
    <source>
        <dbReference type="SMART" id="SM00382"/>
    </source>
</evidence>
<dbReference type="GO" id="GO:0003678">
    <property type="term" value="F:DNA helicase activity"/>
    <property type="evidence" value="ECO:0007669"/>
    <property type="project" value="UniProtKB-ARBA"/>
</dbReference>
<organism evidence="4 5">
    <name type="scientific">Microvirga guangxiensis</name>
    <dbReference type="NCBI Taxonomy" id="549386"/>
    <lineage>
        <taxon>Bacteria</taxon>
        <taxon>Pseudomonadati</taxon>
        <taxon>Pseudomonadota</taxon>
        <taxon>Alphaproteobacteria</taxon>
        <taxon>Hyphomicrobiales</taxon>
        <taxon>Methylobacteriaceae</taxon>
        <taxon>Microvirga</taxon>
    </lineage>
</organism>
<sequence length="1264" mass="140709">MSVPGRNASRIPLRHLSIRVPWHDAGWDGTVCRSPRENASCLALNRIGSAKNEVQEMEYAGRNLDELSPREAPPCFSERVNFLSPRAQRRMAHHAYSDTSEHHKHIVDTAFTHPAFSAAATPFGWLLKERAWGKEWRKGKIESQSIVERYGIEAHPEHEPDEPEWLEERPWIQGHKNQKALLDAFFGALEPRRSLVFAYAKRTPLIDDDQWMIIGVGQVTSVGDLQEWDYELPDHSGLRSYLWERSVGHSIRPGGENGVLLPYHDLLNRCDNDPALDPTDCIAFVPNEYRGEFSYASEHVATGTAITALLSVKTALSNYSERFGGDWTRQLKWIDQRLGELWTLRGPYPGLGSVLCAAGVEYGYQLAHYCWDKAGENGDPWSVLAALANDPTELPADLYAQIIGFAETWNYFASDRGAQRLAFAKLLARLDITADQAARWWDQSARNHARLTLGGEEITDAAVLKNPYLLYECDRLQPGPIAFQTADQGIFPEKTIASAYPLPAPSAMTGPVDGRRLRAATAAILEKAAGDGHTLLSREEIIAKVRDLNLSPTLPATDDQYEIHRDRLSPVLIPCTLENGKPAYQLDRLVVTREVIASTVRKRVKQGKRLVVEIDWRAELDRIFKDIPAAKGSLEDRGRTEKAAALQELAAARFAVLIGAAGTGKTTLLRSLCSAAPIKQRGVLLLAPTGKARVRLQQATGIEARTLAQFLRPLRYREATQTYHVVGDLERNATYKTVIVDEASMLTEEQLGALLDALSGVDRIILVGDPSQLPPIGAGRPFVDIVKLLRPENLPANKPRVGPGYAELTIGSRQKGASRQDLELAELFSGRPSGPASDEIISKLSGGDCGPHLRICPWSSPSQLAAMLPAVIAEELGIDSEDQEKSFALKALGGTESNGSVYFNFWSSGPAADRWQVLSPIKGDAAGTLILNRLIQQGFRRETRKRAEREDRRFAKVAAPMGSDGIIYGDKVINLGNHRRKWVYPDPDRNGNEPLRYVANGEIGIVTGPFKKKGTKISLDQLKVTLSSQAGFEYTYWPSDLDEDGRLLELAYALTVHKAQGSEFDIVFVVLPNPCRILSRELIYTALTRQNSRLVVFCQGEAHKLLDFRHQSDTARRLTNLFEAPEPVQVGHRTYDNKHIHRSRRGELMISKSEVIIANELSTAGIVYEYERPFVGMDGTRRYPDFTIEDADTGITWYWEHLGMLGDAEYDQKWVAKQAWYRTNGILHESEGGGPNGTLVTTTELEGIDYAQIARLIRKIKEGD</sequence>
<dbReference type="AlphaFoldDB" id="A0A1G5F633"/>
<evidence type="ECO:0000256" key="2">
    <source>
        <dbReference type="ARBA" id="ARBA00022840"/>
    </source>
</evidence>
<dbReference type="Pfam" id="PF13538">
    <property type="entry name" value="UvrD_C_2"/>
    <property type="match status" value="1"/>
</dbReference>
<dbReference type="Pfam" id="PF13604">
    <property type="entry name" value="AAA_30"/>
    <property type="match status" value="1"/>
</dbReference>
<dbReference type="CDD" id="cd17933">
    <property type="entry name" value="DEXSc_RecD-like"/>
    <property type="match status" value="1"/>
</dbReference>
<keyword evidence="5" id="KW-1185">Reference proteome</keyword>
<dbReference type="EMBL" id="FMVJ01000003">
    <property type="protein sequence ID" value="SCY34098.1"/>
    <property type="molecule type" value="Genomic_DNA"/>
</dbReference>